<dbReference type="InterPro" id="IPR001537">
    <property type="entry name" value="SpoU_MeTrfase"/>
</dbReference>
<evidence type="ECO:0000256" key="2">
    <source>
        <dbReference type="ARBA" id="ARBA00022603"/>
    </source>
</evidence>
<dbReference type="GO" id="GO:0106339">
    <property type="term" value="F:tRNA (cytidine(32)-2'-O)-methyltransferase activity"/>
    <property type="evidence" value="ECO:0007669"/>
    <property type="project" value="RHEA"/>
</dbReference>
<dbReference type="PIRSF" id="PIRSF004808">
    <property type="entry name" value="LasT"/>
    <property type="match status" value="1"/>
</dbReference>
<dbReference type="CDD" id="cd18093">
    <property type="entry name" value="SpoU-like_TrmJ"/>
    <property type="match status" value="1"/>
</dbReference>
<comment type="subcellular location">
    <subcellularLocation>
        <location evidence="5">Cytoplasm</location>
    </subcellularLocation>
</comment>
<dbReference type="Proteomes" id="UP000216101">
    <property type="component" value="Unassembled WGS sequence"/>
</dbReference>
<dbReference type="EC" id="2.1.1.200" evidence="5"/>
<comment type="subunit">
    <text evidence="5">Homodimer.</text>
</comment>
<sequence>MSAQPFANIRIVLVNTSHPGNIGGAARAMKNMGLSRLYLVAPQEYPSDKAVWRSAGATDVLDNAVVVETLDEAIAGCSLVVGTSARERRIPWPLLDPRQCGESVWAEAASHEVALVFGREDRGLTNEELHKCNYHVHIPANPDYSSLNLATAVQVISYEIRMAYLLAAEGKTLPQHQWDMPPVEAQAMESYYEHLEQTLAELDFLDRDNPKQTMTRLRRLYNRIRMDQMELNILRGVLTAVQNYVHYSGKVMTKFGLKPGLDSMRDLTKEVKPRDKSAE</sequence>
<comment type="similarity">
    <text evidence="1">Belongs to the class IV-like SAM-binding methyltransferase superfamily. RNA methyltransferase TrmH family.</text>
</comment>
<dbReference type="GO" id="GO:0160206">
    <property type="term" value="F:tRNA (cytidine(32)/uridine(32)-2'-O)-methyltransferase activity"/>
    <property type="evidence" value="ECO:0007669"/>
    <property type="project" value="UniProtKB-EC"/>
</dbReference>
<dbReference type="InterPro" id="IPR029028">
    <property type="entry name" value="Alpha/beta_knot_MTases"/>
</dbReference>
<feature type="domain" description="tRNA/rRNA methyltransferase SpoU type" evidence="6">
    <location>
        <begin position="9"/>
        <end position="158"/>
    </location>
</feature>
<dbReference type="AlphaFoldDB" id="A0A266Q4L4"/>
<organism evidence="7 8">
    <name type="scientific">Cellvibrio mixtus</name>
    <dbReference type="NCBI Taxonomy" id="39650"/>
    <lineage>
        <taxon>Bacteria</taxon>
        <taxon>Pseudomonadati</taxon>
        <taxon>Pseudomonadota</taxon>
        <taxon>Gammaproteobacteria</taxon>
        <taxon>Cellvibrionales</taxon>
        <taxon>Cellvibrionaceae</taxon>
        <taxon>Cellvibrio</taxon>
    </lineage>
</organism>
<keyword evidence="2 5" id="KW-0489">Methyltransferase</keyword>
<gene>
    <name evidence="5" type="primary">trmJ</name>
    <name evidence="7" type="ORF">CBP51_16540</name>
</gene>
<dbReference type="RefSeq" id="WP_094985781.1">
    <property type="nucleotide sequence ID" value="NZ_NHNI01000002.1"/>
</dbReference>
<evidence type="ECO:0000256" key="5">
    <source>
        <dbReference type="RuleBase" id="RU362024"/>
    </source>
</evidence>
<dbReference type="NCBIfam" id="NF011694">
    <property type="entry name" value="PRK15114.1"/>
    <property type="match status" value="1"/>
</dbReference>
<comment type="caution">
    <text evidence="7">The sequence shown here is derived from an EMBL/GenBank/DDBJ whole genome shotgun (WGS) entry which is preliminary data.</text>
</comment>
<evidence type="ECO:0000256" key="4">
    <source>
        <dbReference type="ARBA" id="ARBA00022691"/>
    </source>
</evidence>
<dbReference type="GO" id="GO:0005829">
    <property type="term" value="C:cytosol"/>
    <property type="evidence" value="ECO:0007669"/>
    <property type="project" value="TreeGrafter"/>
</dbReference>
<dbReference type="InterPro" id="IPR029026">
    <property type="entry name" value="tRNA_m1G_MTases_N"/>
</dbReference>
<proteinExistence type="inferred from homology"/>
<evidence type="ECO:0000256" key="1">
    <source>
        <dbReference type="ARBA" id="ARBA00007228"/>
    </source>
</evidence>
<dbReference type="GO" id="GO:0002128">
    <property type="term" value="P:tRNA nucleoside ribose methylation"/>
    <property type="evidence" value="ECO:0007669"/>
    <property type="project" value="TreeGrafter"/>
</dbReference>
<reference evidence="8" key="1">
    <citation type="submission" date="2017-05" db="EMBL/GenBank/DDBJ databases">
        <authorList>
            <person name="Barney B.M."/>
        </authorList>
    </citation>
    <scope>NUCLEOTIDE SEQUENCE [LARGE SCALE GENOMIC DNA]</scope>
    <source>
        <strain evidence="8">PSBB022</strain>
    </source>
</reference>
<dbReference type="EMBL" id="NHNI01000002">
    <property type="protein sequence ID" value="OZY84772.1"/>
    <property type="molecule type" value="Genomic_DNA"/>
</dbReference>
<dbReference type="Pfam" id="PF00588">
    <property type="entry name" value="SpoU_methylase"/>
    <property type="match status" value="1"/>
</dbReference>
<name>A0A266Q4L4_9GAMM</name>
<dbReference type="eggNOG" id="COG0565">
    <property type="taxonomic scope" value="Bacteria"/>
</dbReference>
<keyword evidence="5" id="KW-0963">Cytoplasm</keyword>
<keyword evidence="4 5" id="KW-0949">S-adenosyl-L-methionine</keyword>
<keyword evidence="8" id="KW-1185">Reference proteome</keyword>
<evidence type="ECO:0000256" key="3">
    <source>
        <dbReference type="ARBA" id="ARBA00022679"/>
    </source>
</evidence>
<dbReference type="STRING" id="1209072.GCA_000766945_01057"/>
<keyword evidence="5" id="KW-0819">tRNA processing</keyword>
<dbReference type="PANTHER" id="PTHR42786:SF2">
    <property type="entry name" value="TRNA (CYTIDINE_URIDINE-2'-O-)-METHYLTRANSFERASE TRMJ"/>
    <property type="match status" value="1"/>
</dbReference>
<keyword evidence="3 7" id="KW-0808">Transferase</keyword>
<dbReference type="Gene3D" id="1.10.8.590">
    <property type="match status" value="1"/>
</dbReference>
<dbReference type="Gene3D" id="3.40.1280.10">
    <property type="match status" value="1"/>
</dbReference>
<comment type="catalytic activity">
    <reaction evidence="5">
        <text>cytidine(32) in tRNA + S-adenosyl-L-methionine = 2'-O-methylcytidine(32) in tRNA + S-adenosyl-L-homocysteine + H(+)</text>
        <dbReference type="Rhea" id="RHEA:42932"/>
        <dbReference type="Rhea" id="RHEA-COMP:10288"/>
        <dbReference type="Rhea" id="RHEA-COMP:10289"/>
        <dbReference type="ChEBI" id="CHEBI:15378"/>
        <dbReference type="ChEBI" id="CHEBI:57856"/>
        <dbReference type="ChEBI" id="CHEBI:59789"/>
        <dbReference type="ChEBI" id="CHEBI:74495"/>
        <dbReference type="ChEBI" id="CHEBI:82748"/>
        <dbReference type="EC" id="2.1.1.200"/>
    </reaction>
</comment>
<dbReference type="NCBIfam" id="TIGR00050">
    <property type="entry name" value="rRNA_methyl_1"/>
    <property type="match status" value="1"/>
</dbReference>
<protein>
    <recommendedName>
        <fullName evidence="5">tRNA (cytidine/uridine-2'-O-)-methyltransferase TrmJ</fullName>
        <ecNumber evidence="5">2.1.1.200</ecNumber>
    </recommendedName>
    <alternativeName>
        <fullName evidence="5">tRNA (cytidine(32)/uridine(32)-2'-O)-methyltransferase</fullName>
    </alternativeName>
    <alternativeName>
        <fullName evidence="5">tRNA Cm32/Um32 methyltransferase</fullName>
    </alternativeName>
</protein>
<comment type="function">
    <text evidence="5">Catalyzes the formation of 2'O-methylated cytidine (Cm32) or 2'O-methylated uridine (Um32) at position 32 in tRNA.</text>
</comment>
<dbReference type="FunFam" id="3.40.1280.10:FF:000006">
    <property type="entry name" value="Uncharacterized tRNA/rRNA methyltransferase HI_0380"/>
    <property type="match status" value="1"/>
</dbReference>
<dbReference type="PANTHER" id="PTHR42786">
    <property type="entry name" value="TRNA/RRNA METHYLTRANSFERASE"/>
    <property type="match status" value="1"/>
</dbReference>
<evidence type="ECO:0000259" key="6">
    <source>
        <dbReference type="Pfam" id="PF00588"/>
    </source>
</evidence>
<comment type="catalytic activity">
    <reaction evidence="5">
        <text>uridine(32) in tRNA + S-adenosyl-L-methionine = 2'-O-methyluridine(32) in tRNA + S-adenosyl-L-homocysteine + H(+)</text>
        <dbReference type="Rhea" id="RHEA:42936"/>
        <dbReference type="Rhea" id="RHEA-COMP:10107"/>
        <dbReference type="Rhea" id="RHEA-COMP:10290"/>
        <dbReference type="ChEBI" id="CHEBI:15378"/>
        <dbReference type="ChEBI" id="CHEBI:57856"/>
        <dbReference type="ChEBI" id="CHEBI:59789"/>
        <dbReference type="ChEBI" id="CHEBI:65315"/>
        <dbReference type="ChEBI" id="CHEBI:74478"/>
        <dbReference type="EC" id="2.1.1.200"/>
    </reaction>
</comment>
<evidence type="ECO:0000313" key="8">
    <source>
        <dbReference type="Proteomes" id="UP000216101"/>
    </source>
</evidence>
<dbReference type="GO" id="GO:0003723">
    <property type="term" value="F:RNA binding"/>
    <property type="evidence" value="ECO:0007669"/>
    <property type="project" value="InterPro"/>
</dbReference>
<dbReference type="SUPFAM" id="SSF75217">
    <property type="entry name" value="alpha/beta knot"/>
    <property type="match status" value="1"/>
</dbReference>
<dbReference type="InterPro" id="IPR004384">
    <property type="entry name" value="RNA_MeTrfase_TrmJ/LasT"/>
</dbReference>
<accession>A0A266Q4L4</accession>
<evidence type="ECO:0000313" key="7">
    <source>
        <dbReference type="EMBL" id="OZY84772.1"/>
    </source>
</evidence>